<dbReference type="Proteomes" id="UP000383971">
    <property type="component" value="Unassembled WGS sequence"/>
</dbReference>
<dbReference type="InterPro" id="IPR039418">
    <property type="entry name" value="LexA-like"/>
</dbReference>
<feature type="coiled-coil region" evidence="1">
    <location>
        <begin position="22"/>
        <end position="49"/>
    </location>
</feature>
<evidence type="ECO:0000256" key="1">
    <source>
        <dbReference type="SAM" id="Coils"/>
    </source>
</evidence>
<sequence length="188" mass="20712">MDVKTRMALIAARQEAAASQRLVDAVRNYDSAKAELTRVENLVKQSGEEVRAAFKAEGKATEQARMLGVTRDDWGETGECQCPNGLKETELVYRGHDMESTIGEGDTVYYDPEVRVICGDGLYVLKPAGILTVRRLIAESGGRVRVVADSLNKTLYPSQIYADDELHILNIVGKVNGWKREGVTLPVD</sequence>
<evidence type="ECO:0000313" key="3">
    <source>
        <dbReference type="EMBL" id="VVE27547.1"/>
    </source>
</evidence>
<organism evidence="3 4">
    <name type="scientific">Pandoraea communis</name>
    <dbReference type="NCBI Taxonomy" id="2508297"/>
    <lineage>
        <taxon>Bacteria</taxon>
        <taxon>Pseudomonadati</taxon>
        <taxon>Pseudomonadota</taxon>
        <taxon>Betaproteobacteria</taxon>
        <taxon>Burkholderiales</taxon>
        <taxon>Burkholderiaceae</taxon>
        <taxon>Pandoraea</taxon>
    </lineage>
</organism>
<keyword evidence="4" id="KW-1185">Reference proteome</keyword>
<accession>A0A5E4WRK9</accession>
<evidence type="ECO:0000313" key="4">
    <source>
        <dbReference type="Proteomes" id="UP000383971"/>
    </source>
</evidence>
<protein>
    <recommendedName>
        <fullName evidence="2">Peptidase S24/S26A/S26B/S26C domain-containing protein</fullName>
    </recommendedName>
</protein>
<dbReference type="RefSeq" id="WP_150585997.1">
    <property type="nucleotide sequence ID" value="NZ_CABPSE010000012.1"/>
</dbReference>
<evidence type="ECO:0000259" key="2">
    <source>
        <dbReference type="Pfam" id="PF00717"/>
    </source>
</evidence>
<proteinExistence type="predicted"/>
<dbReference type="CDD" id="cd06529">
    <property type="entry name" value="S24_LexA-like"/>
    <property type="match status" value="1"/>
</dbReference>
<dbReference type="InterPro" id="IPR015927">
    <property type="entry name" value="Peptidase_S24_S26A/B/C"/>
</dbReference>
<dbReference type="InterPro" id="IPR036286">
    <property type="entry name" value="LexA/Signal_pep-like_sf"/>
</dbReference>
<dbReference type="Pfam" id="PF00717">
    <property type="entry name" value="Peptidase_S24"/>
    <property type="match status" value="1"/>
</dbReference>
<dbReference type="Gene3D" id="2.10.109.10">
    <property type="entry name" value="Umud Fragment, subunit A"/>
    <property type="match status" value="1"/>
</dbReference>
<feature type="domain" description="Peptidase S24/S26A/S26B/S26C" evidence="2">
    <location>
        <begin position="93"/>
        <end position="169"/>
    </location>
</feature>
<dbReference type="EMBL" id="CABPSE010000012">
    <property type="protein sequence ID" value="VVE27547.1"/>
    <property type="molecule type" value="Genomic_DNA"/>
</dbReference>
<keyword evidence="1" id="KW-0175">Coiled coil</keyword>
<name>A0A5E4WRK9_9BURK</name>
<dbReference type="AlphaFoldDB" id="A0A5E4WRK9"/>
<reference evidence="3 4" key="1">
    <citation type="submission" date="2019-08" db="EMBL/GenBank/DDBJ databases">
        <authorList>
            <person name="Peeters C."/>
        </authorList>
    </citation>
    <scope>NUCLEOTIDE SEQUENCE [LARGE SCALE GENOMIC DNA]</scope>
    <source>
        <strain evidence="3 4">LMG 31111</strain>
    </source>
</reference>
<gene>
    <name evidence="3" type="ORF">PCO31111_03481</name>
</gene>
<dbReference type="SUPFAM" id="SSF51306">
    <property type="entry name" value="LexA/Signal peptidase"/>
    <property type="match status" value="1"/>
</dbReference>